<dbReference type="KEGG" id="pda:103706248"/>
<name>A0A8B7BZA9_PHODC</name>
<dbReference type="Pfam" id="PF03106">
    <property type="entry name" value="WRKY"/>
    <property type="match status" value="1"/>
</dbReference>
<dbReference type="Proteomes" id="UP000228380">
    <property type="component" value="Chromosome 3"/>
</dbReference>
<dbReference type="InterPro" id="IPR003657">
    <property type="entry name" value="WRKY_dom"/>
</dbReference>
<dbReference type="OrthoDB" id="2021064at2759"/>
<dbReference type="InterPro" id="IPR036576">
    <property type="entry name" value="WRKY_dom_sf"/>
</dbReference>
<evidence type="ECO:0000256" key="1">
    <source>
        <dbReference type="ARBA" id="ARBA00004123"/>
    </source>
</evidence>
<gene>
    <name evidence="9" type="primary">LOC103706248</name>
</gene>
<reference evidence="8" key="1">
    <citation type="journal article" date="2019" name="Nat. Commun.">
        <title>Genome-wide association mapping of date palm fruit traits.</title>
        <authorList>
            <person name="Hazzouri K.M."/>
            <person name="Gros-Balthazard M."/>
            <person name="Flowers J.M."/>
            <person name="Copetti D."/>
            <person name="Lemansour A."/>
            <person name="Lebrun M."/>
            <person name="Masmoudi K."/>
            <person name="Ferrand S."/>
            <person name="Dhar M.I."/>
            <person name="Fresquez Z.A."/>
            <person name="Rosas U."/>
            <person name="Zhang J."/>
            <person name="Talag J."/>
            <person name="Lee S."/>
            <person name="Kudrna D."/>
            <person name="Powell R.F."/>
            <person name="Leitch I.J."/>
            <person name="Krueger R.R."/>
            <person name="Wing R.A."/>
            <person name="Amiri K.M.A."/>
            <person name="Purugganan M.D."/>
        </authorList>
    </citation>
    <scope>NUCLEOTIDE SEQUENCE [LARGE SCALE GENOMIC DNA]</scope>
    <source>
        <strain evidence="8">cv. Khalas</strain>
    </source>
</reference>
<dbReference type="PROSITE" id="PS50811">
    <property type="entry name" value="WRKY"/>
    <property type="match status" value="1"/>
</dbReference>
<dbReference type="RefSeq" id="XP_008788524.2">
    <property type="nucleotide sequence ID" value="XM_008790302.3"/>
</dbReference>
<evidence type="ECO:0000313" key="9">
    <source>
        <dbReference type="RefSeq" id="XP_008788524.2"/>
    </source>
</evidence>
<feature type="domain" description="WRKY" evidence="7">
    <location>
        <begin position="127"/>
        <end position="185"/>
    </location>
</feature>
<keyword evidence="5" id="KW-0539">Nucleus</keyword>
<dbReference type="GO" id="GO:0043565">
    <property type="term" value="F:sequence-specific DNA binding"/>
    <property type="evidence" value="ECO:0007669"/>
    <property type="project" value="InterPro"/>
</dbReference>
<evidence type="ECO:0000256" key="4">
    <source>
        <dbReference type="ARBA" id="ARBA00023163"/>
    </source>
</evidence>
<dbReference type="GeneID" id="103706248"/>
<proteinExistence type="predicted"/>
<dbReference type="AlphaFoldDB" id="A0A8B7BZA9"/>
<evidence type="ECO:0000259" key="7">
    <source>
        <dbReference type="PROSITE" id="PS50811"/>
    </source>
</evidence>
<dbReference type="GO" id="GO:0003700">
    <property type="term" value="F:DNA-binding transcription factor activity"/>
    <property type="evidence" value="ECO:0007669"/>
    <property type="project" value="InterPro"/>
</dbReference>
<protein>
    <submittedName>
        <fullName evidence="9">WRKY DNA-binding transcription factor 70</fullName>
    </submittedName>
</protein>
<feature type="compositionally biased region" description="Basic and acidic residues" evidence="6">
    <location>
        <begin position="85"/>
        <end position="106"/>
    </location>
</feature>
<keyword evidence="4" id="KW-0804">Transcription</keyword>
<evidence type="ECO:0000256" key="5">
    <source>
        <dbReference type="ARBA" id="ARBA00023242"/>
    </source>
</evidence>
<dbReference type="SMART" id="SM00774">
    <property type="entry name" value="WRKY"/>
    <property type="match status" value="1"/>
</dbReference>
<dbReference type="Gene3D" id="2.20.25.80">
    <property type="entry name" value="WRKY domain"/>
    <property type="match status" value="1"/>
</dbReference>
<evidence type="ECO:0000256" key="2">
    <source>
        <dbReference type="ARBA" id="ARBA00023015"/>
    </source>
</evidence>
<organism evidence="8 9">
    <name type="scientific">Phoenix dactylifera</name>
    <name type="common">Date palm</name>
    <dbReference type="NCBI Taxonomy" id="42345"/>
    <lineage>
        <taxon>Eukaryota</taxon>
        <taxon>Viridiplantae</taxon>
        <taxon>Streptophyta</taxon>
        <taxon>Embryophyta</taxon>
        <taxon>Tracheophyta</taxon>
        <taxon>Spermatophyta</taxon>
        <taxon>Magnoliopsida</taxon>
        <taxon>Liliopsida</taxon>
        <taxon>Arecaceae</taxon>
        <taxon>Coryphoideae</taxon>
        <taxon>Phoeniceae</taxon>
        <taxon>Phoenix</taxon>
    </lineage>
</organism>
<evidence type="ECO:0000256" key="6">
    <source>
        <dbReference type="SAM" id="MobiDB-lite"/>
    </source>
</evidence>
<sequence>MKQQMEPSSTSELLACDQEAAIREINRGHELMTQLRALLMPLLPAGVWSELAGDLFEEILKCSTAALSGLRNGGCGMSAASDSDDDRRNKVFDGKRKSTEEREKPDGRKRRRQLNSWSIVTSVPHYDGHQWRKYGQKQINNAKYPRSYYRCTNSKDQGCPATKTVQQEDRDSDPPKFSVTYSMQHTCKDVDINSPFVMDSAPRNTSLLGCESVSLCYQPSPSFLFTENQSQGNSLLIGGKLPTDELLSGLLEPATPIGTPTSVDEISNIFSPFYADWEMMMDAVDLTEAKTYEKGSFF</sequence>
<dbReference type="GO" id="GO:0005634">
    <property type="term" value="C:nucleus"/>
    <property type="evidence" value="ECO:0007669"/>
    <property type="project" value="UniProtKB-SubCell"/>
</dbReference>
<dbReference type="PANTHER" id="PTHR31282">
    <property type="entry name" value="WRKY TRANSCRIPTION FACTOR 21-RELATED"/>
    <property type="match status" value="1"/>
</dbReference>
<keyword evidence="8" id="KW-1185">Reference proteome</keyword>
<reference evidence="9" key="2">
    <citation type="submission" date="2025-08" db="UniProtKB">
        <authorList>
            <consortium name="RefSeq"/>
        </authorList>
    </citation>
    <scope>IDENTIFICATION</scope>
    <source>
        <tissue evidence="9">Young leaves</tissue>
    </source>
</reference>
<comment type="subcellular location">
    <subcellularLocation>
        <location evidence="1">Nucleus</location>
    </subcellularLocation>
</comment>
<dbReference type="InterPro" id="IPR044810">
    <property type="entry name" value="WRKY_plant"/>
</dbReference>
<keyword evidence="2" id="KW-0805">Transcription regulation</keyword>
<dbReference type="SUPFAM" id="SSF118290">
    <property type="entry name" value="WRKY DNA-binding domain"/>
    <property type="match status" value="1"/>
</dbReference>
<feature type="region of interest" description="Disordered" evidence="6">
    <location>
        <begin position="76"/>
        <end position="113"/>
    </location>
</feature>
<keyword evidence="3 9" id="KW-0238">DNA-binding</keyword>
<accession>A0A8B7BZA9</accession>
<evidence type="ECO:0000256" key="3">
    <source>
        <dbReference type="ARBA" id="ARBA00023125"/>
    </source>
</evidence>
<evidence type="ECO:0000313" key="8">
    <source>
        <dbReference type="Proteomes" id="UP000228380"/>
    </source>
</evidence>